<feature type="domain" description="Carboxymuconolactone decarboxylase-like" evidence="1">
    <location>
        <begin position="163"/>
        <end position="245"/>
    </location>
</feature>
<dbReference type="InterPro" id="IPR003779">
    <property type="entry name" value="CMD-like"/>
</dbReference>
<name>A0ABV5WPG7_9BACI</name>
<feature type="domain" description="Carboxymuconolactone decarboxylase-like" evidence="1">
    <location>
        <begin position="28"/>
        <end position="107"/>
    </location>
</feature>
<dbReference type="SUPFAM" id="SSF69118">
    <property type="entry name" value="AhpD-like"/>
    <property type="match status" value="1"/>
</dbReference>
<evidence type="ECO:0000313" key="2">
    <source>
        <dbReference type="EMBL" id="MFB9762522.1"/>
    </source>
</evidence>
<comment type="caution">
    <text evidence="2">The sequence shown here is derived from an EMBL/GenBank/DDBJ whole genome shotgun (WGS) entry which is preliminary data.</text>
</comment>
<evidence type="ECO:0000259" key="1">
    <source>
        <dbReference type="Pfam" id="PF02627"/>
    </source>
</evidence>
<gene>
    <name evidence="2" type="ORF">ACFFMS_30305</name>
</gene>
<evidence type="ECO:0000313" key="3">
    <source>
        <dbReference type="Proteomes" id="UP001589609"/>
    </source>
</evidence>
<dbReference type="RefSeq" id="WP_379952423.1">
    <property type="nucleotide sequence ID" value="NZ_JBHMAF010000198.1"/>
</dbReference>
<accession>A0ABV5WPG7</accession>
<dbReference type="Pfam" id="PF02627">
    <property type="entry name" value="CMD"/>
    <property type="match status" value="2"/>
</dbReference>
<sequence>MDRVEKSKEKYKQLFGDGVSAAYATDSDFQDILSRFIFGEVFYQGNLDDKQRELITLVVLATNQTLPQFKAHVSAALNVGLTPVEIKEAVYQCAPYIGFPKTLNAIAGINEVFKFKNIALSVESQKQVEEENRFDKGLAVQVEIFGDVIAKMHENAPANLKHIQDYLSSFCFGDFYTRGGLDLKTRELLTLCIISALGGAEGQVKAHVQGNLNVGNDKETLITVITHCLPYMGFPRTLNALNCVNEVIPENKGVVSGNL</sequence>
<organism evidence="2 3">
    <name type="scientific">Ectobacillus funiculus</name>
    <dbReference type="NCBI Taxonomy" id="137993"/>
    <lineage>
        <taxon>Bacteria</taxon>
        <taxon>Bacillati</taxon>
        <taxon>Bacillota</taxon>
        <taxon>Bacilli</taxon>
        <taxon>Bacillales</taxon>
        <taxon>Bacillaceae</taxon>
        <taxon>Ectobacillus</taxon>
    </lineage>
</organism>
<dbReference type="InterPro" id="IPR029032">
    <property type="entry name" value="AhpD-like"/>
</dbReference>
<reference evidence="2 3" key="1">
    <citation type="submission" date="2024-09" db="EMBL/GenBank/DDBJ databases">
        <authorList>
            <person name="Sun Q."/>
            <person name="Mori K."/>
        </authorList>
    </citation>
    <scope>NUCLEOTIDE SEQUENCE [LARGE SCALE GENOMIC DNA]</scope>
    <source>
        <strain evidence="2 3">JCM 11201</strain>
    </source>
</reference>
<keyword evidence="3" id="KW-1185">Reference proteome</keyword>
<dbReference type="PANTHER" id="PTHR33570:SF2">
    <property type="entry name" value="CARBOXYMUCONOLACTONE DECARBOXYLASE-LIKE DOMAIN-CONTAINING PROTEIN"/>
    <property type="match status" value="1"/>
</dbReference>
<dbReference type="Proteomes" id="UP001589609">
    <property type="component" value="Unassembled WGS sequence"/>
</dbReference>
<dbReference type="PANTHER" id="PTHR33570">
    <property type="entry name" value="4-CARBOXYMUCONOLACTONE DECARBOXYLASE FAMILY PROTEIN"/>
    <property type="match status" value="1"/>
</dbReference>
<dbReference type="Gene3D" id="1.20.1290.10">
    <property type="entry name" value="AhpD-like"/>
    <property type="match status" value="1"/>
</dbReference>
<dbReference type="EMBL" id="JBHMAF010000198">
    <property type="protein sequence ID" value="MFB9762522.1"/>
    <property type="molecule type" value="Genomic_DNA"/>
</dbReference>
<dbReference type="InterPro" id="IPR052512">
    <property type="entry name" value="4CMD/NDH-1_regulator"/>
</dbReference>
<proteinExistence type="predicted"/>
<protein>
    <submittedName>
        <fullName evidence="2">Carboxymuconolactone decarboxylase family protein</fullName>
    </submittedName>
</protein>